<evidence type="ECO:0008006" key="4">
    <source>
        <dbReference type="Google" id="ProtNLM"/>
    </source>
</evidence>
<gene>
    <name evidence="3" type="ORF">g.8391</name>
</gene>
<organism evidence="3">
    <name type="scientific">Auxenochlorella protothecoides</name>
    <name type="common">Green microalga</name>
    <name type="synonym">Chlorella protothecoides</name>
    <dbReference type="NCBI Taxonomy" id="3075"/>
    <lineage>
        <taxon>Eukaryota</taxon>
        <taxon>Viridiplantae</taxon>
        <taxon>Chlorophyta</taxon>
        <taxon>core chlorophytes</taxon>
        <taxon>Trebouxiophyceae</taxon>
        <taxon>Chlorellales</taxon>
        <taxon>Chlorellaceae</taxon>
        <taxon>Auxenochlorella</taxon>
    </lineage>
</organism>
<accession>A0A1D1ZY96</accession>
<keyword evidence="2" id="KW-0732">Signal</keyword>
<feature type="chain" id="PRO_5008901292" description="Thioredoxin domain-containing protein" evidence="2">
    <location>
        <begin position="26"/>
        <end position="474"/>
    </location>
</feature>
<reference evidence="3" key="1">
    <citation type="submission" date="2015-08" db="EMBL/GenBank/DDBJ databases">
        <authorList>
            <person name="Babu N.S."/>
            <person name="Beckwith C.J."/>
            <person name="Beseler K.G."/>
            <person name="Brison A."/>
            <person name="Carone J.V."/>
            <person name="Caskin T.P."/>
            <person name="Diamond M."/>
            <person name="Durham M.E."/>
            <person name="Foxe J.M."/>
            <person name="Go M."/>
            <person name="Henderson B.A."/>
            <person name="Jones I.B."/>
            <person name="McGettigan J.A."/>
            <person name="Micheletti S.J."/>
            <person name="Nasrallah M.E."/>
            <person name="Ortiz D."/>
            <person name="Piller C.R."/>
            <person name="Privatt S.R."/>
            <person name="Schneider S.L."/>
            <person name="Sharp S."/>
            <person name="Smith T.C."/>
            <person name="Stanton J.D."/>
            <person name="Ullery H.E."/>
            <person name="Wilson R.J."/>
            <person name="Serrano M.G."/>
            <person name="Buck G."/>
            <person name="Lee V."/>
            <person name="Wang Y."/>
            <person name="Carvalho R."/>
            <person name="Voegtly L."/>
            <person name="Shi R."/>
            <person name="Duckworth R."/>
            <person name="Johnson A."/>
            <person name="Loviza R."/>
            <person name="Walstead R."/>
            <person name="Shah Z."/>
            <person name="Kiflezghi M."/>
            <person name="Wade K."/>
            <person name="Ball S.L."/>
            <person name="Bradley K.W."/>
            <person name="Asai D.J."/>
            <person name="Bowman C.A."/>
            <person name="Russell D.A."/>
            <person name="Pope W.H."/>
            <person name="Jacobs-Sera D."/>
            <person name="Hendrix R.W."/>
            <person name="Hatfull G.F."/>
        </authorList>
    </citation>
    <scope>NUCLEOTIDE SEQUENCE</scope>
</reference>
<feature type="signal peptide" evidence="2">
    <location>
        <begin position="1"/>
        <end position="25"/>
    </location>
</feature>
<sequence length="474" mass="50858">MERTQRASRRLVWMLLLGVVASCETLPGHDKVSAAAPRAHVGHPVSSSDTHERDLTSTPSSPPGASLPDPQTVSVQDLQATLASSTPGIFCIAVYDSVGCKDHLRSFAQAALRAGGICTPFALNLTDAAVRERAARAWGGQADQFLGQSLTSACRMVVWLTPFESRSRGSFSSWMQVRAGAPNARSLQAAAARLFPESLAVHLTGPEFSAWLEKGAPRVKVVLFSVQDRVAPMLLAAAGTLHDHGVDFGVAPPGDALIAQYFNVTEGPVIFAAYPDPRAPSAAPIREQYRGPFSYLALTTWVVSLTARFSTVPDDLWAHGVYATLAPRLGGKQDWEDACAPGPCALAVLPGGPAYAESVRALRAMRQAAAQELGRATRSARYAWLDAGRHPRLAASLLSERQGEDAAPALIVLDLQRRRRATVVPWDWTTGAVLDCVDDFLAGKGVEEGIEELPAFDDGDYDDPHPRFTHPDEL</sequence>
<proteinExistence type="predicted"/>
<evidence type="ECO:0000313" key="3">
    <source>
        <dbReference type="EMBL" id="JAT71920.1"/>
    </source>
</evidence>
<evidence type="ECO:0000256" key="2">
    <source>
        <dbReference type="SAM" id="SignalP"/>
    </source>
</evidence>
<dbReference type="EMBL" id="GDKF01006702">
    <property type="protein sequence ID" value="JAT71920.1"/>
    <property type="molecule type" value="Transcribed_RNA"/>
</dbReference>
<evidence type="ECO:0000256" key="1">
    <source>
        <dbReference type="SAM" id="MobiDB-lite"/>
    </source>
</evidence>
<protein>
    <recommendedName>
        <fullName evidence="4">Thioredoxin domain-containing protein</fullName>
    </recommendedName>
</protein>
<dbReference type="AlphaFoldDB" id="A0A1D1ZY96"/>
<feature type="region of interest" description="Disordered" evidence="1">
    <location>
        <begin position="34"/>
        <end position="71"/>
    </location>
</feature>
<name>A0A1D1ZY96_AUXPR</name>
<feature type="compositionally biased region" description="Basic and acidic residues" evidence="1">
    <location>
        <begin position="462"/>
        <end position="474"/>
    </location>
</feature>
<dbReference type="PROSITE" id="PS51257">
    <property type="entry name" value="PROKAR_LIPOPROTEIN"/>
    <property type="match status" value="1"/>
</dbReference>
<feature type="region of interest" description="Disordered" evidence="1">
    <location>
        <begin position="453"/>
        <end position="474"/>
    </location>
</feature>